<evidence type="ECO:0000313" key="4">
    <source>
        <dbReference type="RefSeq" id="XP_015880928.1"/>
    </source>
</evidence>
<name>A0A6P3ZL73_ZIZJJ</name>
<dbReference type="GO" id="GO:0016747">
    <property type="term" value="F:acyltransferase activity, transferring groups other than amino-acyl groups"/>
    <property type="evidence" value="ECO:0007669"/>
    <property type="project" value="UniProtKB-ARBA"/>
</dbReference>
<dbReference type="FunCoup" id="A0A6P3ZL73">
    <property type="interactions" value="297"/>
</dbReference>
<evidence type="ECO:0000256" key="2">
    <source>
        <dbReference type="ARBA" id="ARBA00023315"/>
    </source>
</evidence>
<keyword evidence="1" id="KW-0808">Transferase</keyword>
<dbReference type="Gene3D" id="3.30.559.10">
    <property type="entry name" value="Chloramphenicol acetyltransferase-like domain"/>
    <property type="match status" value="2"/>
</dbReference>
<dbReference type="PANTHER" id="PTHR31625">
    <property type="match status" value="1"/>
</dbReference>
<proteinExistence type="predicted"/>
<dbReference type="Pfam" id="PF02458">
    <property type="entry name" value="Transferase"/>
    <property type="match status" value="1"/>
</dbReference>
<dbReference type="InParanoid" id="A0A6P3ZL73"/>
<protein>
    <submittedName>
        <fullName evidence="4">Malonyl-CoA:anthocyanidin 5-O-glucoside-6''-O-malonyltransferase-like</fullName>
    </submittedName>
</protein>
<evidence type="ECO:0000313" key="3">
    <source>
        <dbReference type="Proteomes" id="UP001652623"/>
    </source>
</evidence>
<evidence type="ECO:0000256" key="1">
    <source>
        <dbReference type="ARBA" id="ARBA00022679"/>
    </source>
</evidence>
<dbReference type="KEGG" id="zju:107416892"/>
<reference evidence="4" key="1">
    <citation type="submission" date="2025-08" db="UniProtKB">
        <authorList>
            <consortium name="RefSeq"/>
        </authorList>
    </citation>
    <scope>IDENTIFICATION</scope>
    <source>
        <tissue evidence="4">Seedling</tissue>
    </source>
</reference>
<dbReference type="AlphaFoldDB" id="A0A6P3ZL73"/>
<dbReference type="Proteomes" id="UP001652623">
    <property type="component" value="Chromosome 4"/>
</dbReference>
<dbReference type="InterPro" id="IPR023213">
    <property type="entry name" value="CAT-like_dom_sf"/>
</dbReference>
<sequence>MANLNSSIKIVEVTTVTPPQDSKTPNSLPLTFFDLVWLRSPPTKRLYLYELPTVSTATFFDSVLPKLKHSLSLTLRHFLPLAGNISWPETSPKPLIDYVGGSDDGVSFTVAESDADFYDLSAADINESTASHLLVPDLAVSKEKAAVTALQITVFPNRGFSIGITTHHAVLDGKSSTSFIKAWSHICKIGDQYSTASLPELNLLYDRSVIKDPKGLEAIYVNNCLQSGGPNNKSLLPDHKPRIPSDTVRVTFQLSRVKIEKLREFVKVEMAKRKDQNPHHVSTFSLTVAYTCTCLAKSEGLSSEIELVLISFGVDCRSRLEPPVLGYFGNCMTLKVAFAEAKGVMGKEGFLVAVNAISEAIKSLETDGIFHGAENRVAGKHSLPPFKLYNFSGSPRFEVYNSDFGWGRPTKVDMPCFDTNSAISLSDSKNGDGGVQIGLPLNKHIVEAFASQFAKGLEDLPF</sequence>
<dbReference type="InterPro" id="IPR051504">
    <property type="entry name" value="Plant_metabolite_acyltrans"/>
</dbReference>
<gene>
    <name evidence="4" type="primary">LOC107416892</name>
</gene>
<accession>A0A6P3ZL73</accession>
<dbReference type="SUPFAM" id="SSF52777">
    <property type="entry name" value="CoA-dependent acyltransferases"/>
    <property type="match status" value="1"/>
</dbReference>
<organism evidence="3 4">
    <name type="scientific">Ziziphus jujuba</name>
    <name type="common">Chinese jujube</name>
    <name type="synonym">Ziziphus sativa</name>
    <dbReference type="NCBI Taxonomy" id="326968"/>
    <lineage>
        <taxon>Eukaryota</taxon>
        <taxon>Viridiplantae</taxon>
        <taxon>Streptophyta</taxon>
        <taxon>Embryophyta</taxon>
        <taxon>Tracheophyta</taxon>
        <taxon>Spermatophyta</taxon>
        <taxon>Magnoliopsida</taxon>
        <taxon>eudicotyledons</taxon>
        <taxon>Gunneridae</taxon>
        <taxon>Pentapetalae</taxon>
        <taxon>rosids</taxon>
        <taxon>fabids</taxon>
        <taxon>Rosales</taxon>
        <taxon>Rhamnaceae</taxon>
        <taxon>Paliureae</taxon>
        <taxon>Ziziphus</taxon>
    </lineage>
</organism>
<keyword evidence="2" id="KW-0012">Acyltransferase</keyword>
<keyword evidence="3" id="KW-1185">Reference proteome</keyword>
<dbReference type="GeneID" id="107416892"/>
<dbReference type="RefSeq" id="XP_015880928.1">
    <property type="nucleotide sequence ID" value="XM_016025442.4"/>
</dbReference>